<evidence type="ECO:0000313" key="2">
    <source>
        <dbReference type="Proteomes" id="UP001064048"/>
    </source>
</evidence>
<organism evidence="1 2">
    <name type="scientific">Choristoneura fumiferana</name>
    <name type="common">Spruce budworm moth</name>
    <name type="synonym">Archips fumiferana</name>
    <dbReference type="NCBI Taxonomy" id="7141"/>
    <lineage>
        <taxon>Eukaryota</taxon>
        <taxon>Metazoa</taxon>
        <taxon>Ecdysozoa</taxon>
        <taxon>Arthropoda</taxon>
        <taxon>Hexapoda</taxon>
        <taxon>Insecta</taxon>
        <taxon>Pterygota</taxon>
        <taxon>Neoptera</taxon>
        <taxon>Endopterygota</taxon>
        <taxon>Lepidoptera</taxon>
        <taxon>Glossata</taxon>
        <taxon>Ditrysia</taxon>
        <taxon>Tortricoidea</taxon>
        <taxon>Tortricidae</taxon>
        <taxon>Tortricinae</taxon>
        <taxon>Choristoneura</taxon>
    </lineage>
</organism>
<dbReference type="Proteomes" id="UP001064048">
    <property type="component" value="Chromosome 9"/>
</dbReference>
<protein>
    <submittedName>
        <fullName evidence="1">Uncharacterized protein</fullName>
    </submittedName>
</protein>
<gene>
    <name evidence="1" type="ORF">MSG28_006019</name>
</gene>
<comment type="caution">
    <text evidence="1">The sequence shown here is derived from an EMBL/GenBank/DDBJ whole genome shotgun (WGS) entry which is preliminary data.</text>
</comment>
<name>A0ACC0L1F6_CHOFU</name>
<evidence type="ECO:0000313" key="1">
    <source>
        <dbReference type="EMBL" id="KAI8442558.1"/>
    </source>
</evidence>
<accession>A0ACC0L1F6</accession>
<proteinExistence type="predicted"/>
<sequence>MTYGAETWSLTVGLLERLKVTQRAMERAMLGVSLRDRIRNTEIRRRTKVTDIAGKICKLKCNGQATSLEEQITVGEKSPRVATTNRKTKRWQAPTRWTDDITALLLILLVCVCICKDFYEGCCYRNRNRVLEEDIQNTQAIEMLPPDFVDVARAASILAGALVTTRRRQLNLGDDDVTSGNNSNNENDETDRQLSGEASGDGDKETENRGARIKRKRRVTFNLADDDDAGSSSKDKKDDKSKSPDDSDVKSSSDDDTVDKVEEVSSNDDSASSSRTGGGDAKALSPWADF</sequence>
<keyword evidence="2" id="KW-1185">Reference proteome</keyword>
<dbReference type="EMBL" id="CM046109">
    <property type="protein sequence ID" value="KAI8442558.1"/>
    <property type="molecule type" value="Genomic_DNA"/>
</dbReference>
<reference evidence="1 2" key="1">
    <citation type="journal article" date="2022" name="Genome Biol. Evol.">
        <title>The Spruce Budworm Genome: Reconstructing the Evolutionary History of Antifreeze Proteins.</title>
        <authorList>
            <person name="Beliveau C."/>
            <person name="Gagne P."/>
            <person name="Picq S."/>
            <person name="Vernygora O."/>
            <person name="Keeling C.I."/>
            <person name="Pinkney K."/>
            <person name="Doucet D."/>
            <person name="Wen F."/>
            <person name="Johnston J.S."/>
            <person name="Maaroufi H."/>
            <person name="Boyle B."/>
            <person name="Laroche J."/>
            <person name="Dewar K."/>
            <person name="Juretic N."/>
            <person name="Blackburn G."/>
            <person name="Nisole A."/>
            <person name="Brunet B."/>
            <person name="Brandao M."/>
            <person name="Lumley L."/>
            <person name="Duan J."/>
            <person name="Quan G."/>
            <person name="Lucarotti C.J."/>
            <person name="Roe A.D."/>
            <person name="Sperling F.A.H."/>
            <person name="Levesque R.C."/>
            <person name="Cusson M."/>
        </authorList>
    </citation>
    <scope>NUCLEOTIDE SEQUENCE [LARGE SCALE GENOMIC DNA]</scope>
    <source>
        <strain evidence="1">Glfc:IPQL:Cfum</strain>
    </source>
</reference>